<dbReference type="InterPro" id="IPR006140">
    <property type="entry name" value="D-isomer_DH_NAD-bd"/>
</dbReference>
<dbReference type="Pfam" id="PF00389">
    <property type="entry name" value="2-Hacid_dh"/>
    <property type="match status" value="1"/>
</dbReference>
<evidence type="ECO:0000256" key="2">
    <source>
        <dbReference type="ARBA" id="ARBA00023002"/>
    </source>
</evidence>
<protein>
    <submittedName>
        <fullName evidence="7">C-terminal binding protein</fullName>
    </submittedName>
</protein>
<evidence type="ECO:0000256" key="3">
    <source>
        <dbReference type="ARBA" id="ARBA00023027"/>
    </source>
</evidence>
<proteinExistence type="inferred from homology"/>
<dbReference type="SUPFAM" id="SSF51735">
    <property type="entry name" value="NAD(P)-binding Rossmann-fold domains"/>
    <property type="match status" value="1"/>
</dbReference>
<dbReference type="InterPro" id="IPR050418">
    <property type="entry name" value="D-iso_2-hydroxyacid_DH_PdxB"/>
</dbReference>
<sequence>MAKFKVVVTDHVFPSREVETRLLVEGLGADVVFCPNAEETTLAQAVRDADAVLVTYARISGRVIDAMQKARIIARYGVGVDNIDLEAAARRGLWVTNVPDYCVEEVSDHALALILALARKVVFLDRRVRQGQWDYRDLTPIPRLAGKTLGLVGFGRIARATGRKARAFGMRILAYDPYVKEVAEEEAQLVGLPELLAASDFVSIHVPLLAETRHFIGANELAMMKPTACIVNTSRGGIIDEAALAEALREGRLAGAALDVVEQEPIPLDHPLIGQPNCILTPHVAFYSEESTIELQEKACRQVVKALTGQRPDYVIVGPK</sequence>
<keyword evidence="2 4" id="KW-0560">Oxidoreductase</keyword>
<dbReference type="PANTHER" id="PTHR43761:SF1">
    <property type="entry name" value="D-ISOMER SPECIFIC 2-HYDROXYACID DEHYDROGENASE CATALYTIC DOMAIN-CONTAINING PROTEIN-RELATED"/>
    <property type="match status" value="1"/>
</dbReference>
<dbReference type="PROSITE" id="PS00671">
    <property type="entry name" value="D_2_HYDROXYACID_DH_3"/>
    <property type="match status" value="1"/>
</dbReference>
<name>A0ABZ0QM27_9FIRM</name>
<organism evidence="7 8">
    <name type="scientific">Thermaerobacter composti</name>
    <dbReference type="NCBI Taxonomy" id="554949"/>
    <lineage>
        <taxon>Bacteria</taxon>
        <taxon>Bacillati</taxon>
        <taxon>Bacillota</taxon>
        <taxon>Clostridia</taxon>
        <taxon>Eubacteriales</taxon>
        <taxon>Clostridiales Family XVII. Incertae Sedis</taxon>
        <taxon>Thermaerobacter</taxon>
    </lineage>
</organism>
<reference evidence="7 8" key="1">
    <citation type="submission" date="2023-08" db="EMBL/GenBank/DDBJ databases">
        <title>Genome sequence of Thermaerobacter compostii strain Ins1, a spore-forming filamentous bacterium isolated from a deep geothermal reservoir.</title>
        <authorList>
            <person name="Bregnard D."/>
            <person name="Gonzalez D."/>
            <person name="Junier P."/>
        </authorList>
    </citation>
    <scope>NUCLEOTIDE SEQUENCE [LARGE SCALE GENOMIC DNA]</scope>
    <source>
        <strain evidence="7 8">Ins1</strain>
    </source>
</reference>
<evidence type="ECO:0000259" key="6">
    <source>
        <dbReference type="Pfam" id="PF02826"/>
    </source>
</evidence>
<dbReference type="PANTHER" id="PTHR43761">
    <property type="entry name" value="D-ISOMER SPECIFIC 2-HYDROXYACID DEHYDROGENASE FAMILY PROTEIN (AFU_ORTHOLOGUE AFUA_1G13630)"/>
    <property type="match status" value="1"/>
</dbReference>
<gene>
    <name evidence="7" type="ORF">Q5761_09245</name>
</gene>
<evidence type="ECO:0000313" key="7">
    <source>
        <dbReference type="EMBL" id="WPD18539.1"/>
    </source>
</evidence>
<dbReference type="EMBL" id="CP132508">
    <property type="protein sequence ID" value="WPD18539.1"/>
    <property type="molecule type" value="Genomic_DNA"/>
</dbReference>
<accession>A0ABZ0QM27</accession>
<dbReference type="InterPro" id="IPR029753">
    <property type="entry name" value="D-isomer_DH_CS"/>
</dbReference>
<dbReference type="Proteomes" id="UP001304683">
    <property type="component" value="Chromosome"/>
</dbReference>
<dbReference type="Gene3D" id="3.40.50.720">
    <property type="entry name" value="NAD(P)-binding Rossmann-like Domain"/>
    <property type="match status" value="2"/>
</dbReference>
<evidence type="ECO:0000313" key="8">
    <source>
        <dbReference type="Proteomes" id="UP001304683"/>
    </source>
</evidence>
<dbReference type="PROSITE" id="PS00670">
    <property type="entry name" value="D_2_HYDROXYACID_DH_2"/>
    <property type="match status" value="1"/>
</dbReference>
<dbReference type="InterPro" id="IPR036291">
    <property type="entry name" value="NAD(P)-bd_dom_sf"/>
</dbReference>
<dbReference type="InterPro" id="IPR006139">
    <property type="entry name" value="D-isomer_2_OHA_DH_cat_dom"/>
</dbReference>
<dbReference type="InterPro" id="IPR043322">
    <property type="entry name" value="CtBP"/>
</dbReference>
<evidence type="ECO:0000256" key="4">
    <source>
        <dbReference type="RuleBase" id="RU003719"/>
    </source>
</evidence>
<dbReference type="SUPFAM" id="SSF52283">
    <property type="entry name" value="Formate/glycerate dehydrogenase catalytic domain-like"/>
    <property type="match status" value="1"/>
</dbReference>
<evidence type="ECO:0000256" key="1">
    <source>
        <dbReference type="ARBA" id="ARBA00005854"/>
    </source>
</evidence>
<dbReference type="Pfam" id="PF02826">
    <property type="entry name" value="2-Hacid_dh_C"/>
    <property type="match status" value="1"/>
</dbReference>
<comment type="similarity">
    <text evidence="1 4">Belongs to the D-isomer specific 2-hydroxyacid dehydrogenase family.</text>
</comment>
<feature type="domain" description="D-isomer specific 2-hydroxyacid dehydrogenase catalytic" evidence="5">
    <location>
        <begin position="6"/>
        <end position="316"/>
    </location>
</feature>
<dbReference type="CDD" id="cd05299">
    <property type="entry name" value="CtBP_dh"/>
    <property type="match status" value="1"/>
</dbReference>
<keyword evidence="8" id="KW-1185">Reference proteome</keyword>
<evidence type="ECO:0000259" key="5">
    <source>
        <dbReference type="Pfam" id="PF00389"/>
    </source>
</evidence>
<dbReference type="RefSeq" id="WP_318750365.1">
    <property type="nucleotide sequence ID" value="NZ_CP132508.1"/>
</dbReference>
<keyword evidence="3" id="KW-0520">NAD</keyword>
<feature type="domain" description="D-isomer specific 2-hydroxyacid dehydrogenase NAD-binding" evidence="6">
    <location>
        <begin position="111"/>
        <end position="285"/>
    </location>
</feature>